<evidence type="ECO:0000259" key="1">
    <source>
        <dbReference type="Pfam" id="PF05729"/>
    </source>
</evidence>
<dbReference type="Gene3D" id="3.40.50.300">
    <property type="entry name" value="P-loop containing nucleotide triphosphate hydrolases"/>
    <property type="match status" value="1"/>
</dbReference>
<proteinExistence type="predicted"/>
<dbReference type="SUPFAM" id="SSF52540">
    <property type="entry name" value="P-loop containing nucleoside triphosphate hydrolases"/>
    <property type="match status" value="1"/>
</dbReference>
<gene>
    <name evidence="3" type="ORF">MBAV_001940</name>
    <name evidence="4" type="ORF">MBAV_001944</name>
</gene>
<evidence type="ECO:0000313" key="5">
    <source>
        <dbReference type="Proteomes" id="UP000033423"/>
    </source>
</evidence>
<dbReference type="PANTHER" id="PTHR14136">
    <property type="entry name" value="BTB_POZ DOMAIN-CONTAINING PROTEIN KCTD9"/>
    <property type="match status" value="1"/>
</dbReference>
<dbReference type="SUPFAM" id="SSF141571">
    <property type="entry name" value="Pentapeptide repeat-like"/>
    <property type="match status" value="1"/>
</dbReference>
<dbReference type="EMBL" id="LACI01000833">
    <property type="protein sequence ID" value="KJU85859.1"/>
    <property type="molecule type" value="Genomic_DNA"/>
</dbReference>
<evidence type="ECO:0000313" key="4">
    <source>
        <dbReference type="EMBL" id="KJU85863.1"/>
    </source>
</evidence>
<dbReference type="InterPro" id="IPR027417">
    <property type="entry name" value="P-loop_NTPase"/>
</dbReference>
<dbReference type="Pfam" id="PF00805">
    <property type="entry name" value="Pentapeptide"/>
    <property type="match status" value="2"/>
</dbReference>
<reference evidence="3 5" key="1">
    <citation type="submission" date="2015-02" db="EMBL/GenBank/DDBJ databases">
        <title>Single-cell genomics of uncultivated deep-branching MTB reveals a conserved set of magnetosome genes.</title>
        <authorList>
            <person name="Kolinko S."/>
            <person name="Richter M."/>
            <person name="Glockner F.O."/>
            <person name="Brachmann A."/>
            <person name="Schuler D."/>
        </authorList>
    </citation>
    <scope>NUCLEOTIDE SEQUENCE [LARGE SCALE GENOMIC DNA]</scope>
    <source>
        <strain evidence="3">TM-1</strain>
    </source>
</reference>
<keyword evidence="5" id="KW-1185">Reference proteome</keyword>
<name>A0A0F3GV65_9BACT</name>
<evidence type="ECO:0000313" key="3">
    <source>
        <dbReference type="EMBL" id="KJU85859.1"/>
    </source>
</evidence>
<protein>
    <submittedName>
        <fullName evidence="3">Pentapeptide repeat-containing protein</fullName>
    </submittedName>
</protein>
<dbReference type="InterPro" id="IPR051082">
    <property type="entry name" value="Pentapeptide-BTB/POZ_domain"/>
</dbReference>
<comment type="caution">
    <text evidence="3">The sequence shown here is derived from an EMBL/GenBank/DDBJ whole genome shotgun (WGS) entry which is preliminary data.</text>
</comment>
<dbReference type="Gene3D" id="2.160.20.80">
    <property type="entry name" value="E3 ubiquitin-protein ligase SopA"/>
    <property type="match status" value="1"/>
</dbReference>
<dbReference type="InterPro" id="IPR054568">
    <property type="entry name" value="NNH3"/>
</dbReference>
<dbReference type="InterPro" id="IPR001646">
    <property type="entry name" value="5peptide_repeat"/>
</dbReference>
<organism evidence="3 5">
    <name type="scientific">Candidatus Magnetobacterium bavaricum</name>
    <dbReference type="NCBI Taxonomy" id="29290"/>
    <lineage>
        <taxon>Bacteria</taxon>
        <taxon>Pseudomonadati</taxon>
        <taxon>Nitrospirota</taxon>
        <taxon>Thermodesulfovibrionia</taxon>
        <taxon>Thermodesulfovibrionales</taxon>
        <taxon>Candidatus Magnetobacteriaceae</taxon>
        <taxon>Candidatus Magnetobacterium</taxon>
    </lineage>
</organism>
<dbReference type="EMBL" id="LACI01000833">
    <property type="protein sequence ID" value="KJU85863.1"/>
    <property type="molecule type" value="Genomic_DNA"/>
</dbReference>
<dbReference type="AlphaFoldDB" id="A0A0F3GV65"/>
<dbReference type="Pfam" id="PF05729">
    <property type="entry name" value="NACHT"/>
    <property type="match status" value="1"/>
</dbReference>
<dbReference type="PANTHER" id="PTHR14136:SF17">
    <property type="entry name" value="BTB_POZ DOMAIN-CONTAINING PROTEIN KCTD9"/>
    <property type="match status" value="1"/>
</dbReference>
<dbReference type="PATRIC" id="fig|29290.4.peg.2580"/>
<feature type="domain" description="NACHT" evidence="1">
    <location>
        <begin position="273"/>
        <end position="361"/>
    </location>
</feature>
<dbReference type="Proteomes" id="UP000033423">
    <property type="component" value="Unassembled WGS sequence"/>
</dbReference>
<feature type="domain" description="NACHT N-terminal Helical" evidence="2">
    <location>
        <begin position="19"/>
        <end position="221"/>
    </location>
</feature>
<sequence length="885" mass="100770">MKSQPPGIKLQKPTALTNKPLKIDFKKLLGALGRAMSSGVLMNWGLAASNAADSVFALGLTPDVGELAFILVHRTIIKTLIELLGESVGERLAEAQINYDNVTEQLDTIISNNEVIINKNFLDHPSELPVIRDIQDIVKQWLVLCGLKANDVESIVGRLPDYFAYTLIQELRKNANSYKPIIEALDSPLHKGAEKEWAWSEYAAFLQRRVEECVFDETFSLSQIYVPLNAYYVEGISEVISRSGRTERRVVINLEEEMYNWLQSDNREDTIRVISGSPGSGKSSFARMFAARLAKEGRMKVLYIPLHLIDATKSLVEEIGQFVKYEGVLLHNPLALESLEPNLLIILDGLDELASQGKAAAETAKSFVREVERTVERRNMSKLYLRVIINGREFVVQENESEFRRARQILNLLPYYHHTGDAYHDPKRLLKNDLRDDWWKKYGYLTGKGYGAMPEELKRNDLEEITAQPLLNYLLALSYTRGKLDFRKDFNLNLIYSDLVAAVYERGYEKKRRFISIRHMTLEDFTRMLEEIGLATWHGDGRTTTVREIEEHCRISGIARLLDGFKEGAKKGVTRLLAAFFFRQYGGQRESGEQIFVFTDKSFGEYLTARRIVRAMDRIVQEMQRRKDNIEVGWDERDALKHWCQICGLTAISPYIHIFFINELRLRFPEEEILKWQEYLTSLFNYMLRNWMPMEQLQLRTFREMHIQSRNAEEALLVALNACARLTGKISELQHPYPAAFGDWFRRIQWQQSRTEPVLAVRCLSFLNLRDTDLYLANLIGADLSGADLRESNLSGVNLRGADLRESDLSGANLREADLRESDLSGANIRGANLRGANLRGTNLRGANLSGANLRGANLTGADLREAVSIGANIIGADMKGLLIT</sequence>
<evidence type="ECO:0000259" key="2">
    <source>
        <dbReference type="Pfam" id="PF22735"/>
    </source>
</evidence>
<dbReference type="Pfam" id="PF22735">
    <property type="entry name" value="NNH3"/>
    <property type="match status" value="1"/>
</dbReference>
<accession>A0A0F3GV65</accession>
<dbReference type="InterPro" id="IPR007111">
    <property type="entry name" value="NACHT_NTPase"/>
</dbReference>